<proteinExistence type="predicted"/>
<reference evidence="1 2" key="1">
    <citation type="submission" date="2023-03" db="EMBL/GenBank/DDBJ databases">
        <title>Achromobacter spanius LIG8.</title>
        <authorList>
            <person name="Shrestha S."/>
        </authorList>
    </citation>
    <scope>NUCLEOTIDE SEQUENCE [LARGE SCALE GENOMIC DNA]</scope>
    <source>
        <strain evidence="1 2">LIG8</strain>
    </source>
</reference>
<organism evidence="1 2">
    <name type="scientific">Achromobacter spanius</name>
    <dbReference type="NCBI Taxonomy" id="217203"/>
    <lineage>
        <taxon>Bacteria</taxon>
        <taxon>Pseudomonadati</taxon>
        <taxon>Pseudomonadota</taxon>
        <taxon>Betaproteobacteria</taxon>
        <taxon>Burkholderiales</taxon>
        <taxon>Alcaligenaceae</taxon>
        <taxon>Achromobacter</taxon>
    </lineage>
</organism>
<name>A0ABY8GV86_9BURK</name>
<keyword evidence="2" id="KW-1185">Reference proteome</keyword>
<sequence>MASRQQGLDVFFDRVYLLVVFGELVQLDAVKADTLFAYRELEQVRPRIAREDGAGHP</sequence>
<evidence type="ECO:0000313" key="2">
    <source>
        <dbReference type="Proteomes" id="UP001214170"/>
    </source>
</evidence>
<dbReference type="EMBL" id="CP121261">
    <property type="protein sequence ID" value="WFP08463.1"/>
    <property type="molecule type" value="Genomic_DNA"/>
</dbReference>
<accession>A0ABY8GV86</accession>
<protein>
    <submittedName>
        <fullName evidence="1">Uncharacterized protein</fullName>
    </submittedName>
</protein>
<dbReference type="Proteomes" id="UP001214170">
    <property type="component" value="Chromosome"/>
</dbReference>
<dbReference type="RefSeq" id="WP_268078759.1">
    <property type="nucleotide sequence ID" value="NZ_CP106885.1"/>
</dbReference>
<evidence type="ECO:0000313" key="1">
    <source>
        <dbReference type="EMBL" id="WFP08463.1"/>
    </source>
</evidence>
<gene>
    <name evidence="1" type="ORF">P8T11_00900</name>
</gene>